<reference evidence="2 3" key="1">
    <citation type="submission" date="2021-08" db="EMBL/GenBank/DDBJ databases">
        <title>Genomic Architecture of Streptomyces flavotricini NGL1 and Streptomyces erythrochromogenes HMS4 With Differential Plant Beneficial attributes and laccase production capabilities.</title>
        <authorList>
            <person name="Salwan R."/>
            <person name="Kaur R."/>
            <person name="Sharma V."/>
        </authorList>
    </citation>
    <scope>NUCLEOTIDE SEQUENCE [LARGE SCALE GENOMIC DNA]</scope>
    <source>
        <strain evidence="2 3">NGL1</strain>
    </source>
</reference>
<feature type="domain" description="Methyltransferase" evidence="1">
    <location>
        <begin position="51"/>
        <end position="148"/>
    </location>
</feature>
<accession>A0ABS8EH08</accession>
<protein>
    <submittedName>
        <fullName evidence="2">Class I SAM-dependent methyltransferase</fullName>
    </submittedName>
</protein>
<dbReference type="CDD" id="cd02440">
    <property type="entry name" value="AdoMet_MTases"/>
    <property type="match status" value="1"/>
</dbReference>
<dbReference type="GO" id="GO:0008168">
    <property type="term" value="F:methyltransferase activity"/>
    <property type="evidence" value="ECO:0007669"/>
    <property type="project" value="UniProtKB-KW"/>
</dbReference>
<dbReference type="InterPro" id="IPR029063">
    <property type="entry name" value="SAM-dependent_MTases_sf"/>
</dbReference>
<dbReference type="InterPro" id="IPR041698">
    <property type="entry name" value="Methyltransf_25"/>
</dbReference>
<comment type="caution">
    <text evidence="2">The sequence shown here is derived from an EMBL/GenBank/DDBJ whole genome shotgun (WGS) entry which is preliminary data.</text>
</comment>
<dbReference type="GO" id="GO:0032259">
    <property type="term" value="P:methylation"/>
    <property type="evidence" value="ECO:0007669"/>
    <property type="project" value="UniProtKB-KW"/>
</dbReference>
<dbReference type="Pfam" id="PF13649">
    <property type="entry name" value="Methyltransf_25"/>
    <property type="match status" value="1"/>
</dbReference>
<evidence type="ECO:0000313" key="2">
    <source>
        <dbReference type="EMBL" id="MCC0100223.1"/>
    </source>
</evidence>
<dbReference type="RefSeq" id="WP_229343574.1">
    <property type="nucleotide sequence ID" value="NZ_JAINUL010000001.1"/>
</dbReference>
<dbReference type="EMBL" id="JAINUL010000001">
    <property type="protein sequence ID" value="MCC0100223.1"/>
    <property type="molecule type" value="Genomic_DNA"/>
</dbReference>
<evidence type="ECO:0000259" key="1">
    <source>
        <dbReference type="Pfam" id="PF13649"/>
    </source>
</evidence>
<sequence>MSQHDPNADFYDGLAENYHRMYDDWWAFATDYTEVLAGLLATEGVDPPAKVLDVTCGIGTQALPLAAKGYRVTGSDLSGRAVQRARQEAAARGLDVELVTHDVRRIADHGGRDYDAAISGSNSLTHLLTDEDLRQALTSAHRCLRPGGVFLATIRDYDRLADDNVQGLAPEMFGSGDDRSIVVQAWDWAQDRRTLTAHHIMLLKKRNREGWDTTVRTIDYRALRRAEFDAALKATGFADVRWFFPDHQDPQGMAPGQRSSYYQPVVVARAA</sequence>
<proteinExistence type="predicted"/>
<dbReference type="PANTHER" id="PTHR43591">
    <property type="entry name" value="METHYLTRANSFERASE"/>
    <property type="match status" value="1"/>
</dbReference>
<keyword evidence="3" id="KW-1185">Reference proteome</keyword>
<dbReference type="SUPFAM" id="SSF53335">
    <property type="entry name" value="S-adenosyl-L-methionine-dependent methyltransferases"/>
    <property type="match status" value="1"/>
</dbReference>
<name>A0ABS8EH08_9ACTN</name>
<evidence type="ECO:0000313" key="3">
    <source>
        <dbReference type="Proteomes" id="UP001520654"/>
    </source>
</evidence>
<dbReference type="Proteomes" id="UP001520654">
    <property type="component" value="Unassembled WGS sequence"/>
</dbReference>
<keyword evidence="2" id="KW-0808">Transferase</keyword>
<keyword evidence="2" id="KW-0489">Methyltransferase</keyword>
<dbReference type="Gene3D" id="3.40.50.150">
    <property type="entry name" value="Vaccinia Virus protein VP39"/>
    <property type="match status" value="1"/>
</dbReference>
<gene>
    <name evidence="2" type="ORF">K7B10_36695</name>
</gene>
<organism evidence="2 3">
    <name type="scientific">Streptomyces flavotricini</name>
    <dbReference type="NCBI Taxonomy" id="66888"/>
    <lineage>
        <taxon>Bacteria</taxon>
        <taxon>Bacillati</taxon>
        <taxon>Actinomycetota</taxon>
        <taxon>Actinomycetes</taxon>
        <taxon>Kitasatosporales</taxon>
        <taxon>Streptomycetaceae</taxon>
        <taxon>Streptomyces</taxon>
    </lineage>
</organism>
<dbReference type="PANTHER" id="PTHR43591:SF99">
    <property type="entry name" value="OS06G0646000 PROTEIN"/>
    <property type="match status" value="1"/>
</dbReference>